<evidence type="ECO:0000313" key="3">
    <source>
        <dbReference type="EMBL" id="KEF52908.1"/>
    </source>
</evidence>
<dbReference type="GO" id="GO:0004197">
    <property type="term" value="F:cysteine-type endopeptidase activity"/>
    <property type="evidence" value="ECO:0007669"/>
    <property type="project" value="InterPro"/>
</dbReference>
<protein>
    <recommendedName>
        <fullName evidence="2">Peptidase C14 caspase domain-containing protein</fullName>
    </recommendedName>
</protein>
<dbReference type="Pfam" id="PF00656">
    <property type="entry name" value="Peptidase_C14"/>
    <property type="match status" value="1"/>
</dbReference>
<accession>A0A072P0V8</accession>
<proteinExistence type="inferred from homology"/>
<dbReference type="Proteomes" id="UP000027920">
    <property type="component" value="Unassembled WGS sequence"/>
</dbReference>
<evidence type="ECO:0000313" key="4">
    <source>
        <dbReference type="Proteomes" id="UP000027920"/>
    </source>
</evidence>
<organism evidence="3 4">
    <name type="scientific">Exophiala aquamarina CBS 119918</name>
    <dbReference type="NCBI Taxonomy" id="1182545"/>
    <lineage>
        <taxon>Eukaryota</taxon>
        <taxon>Fungi</taxon>
        <taxon>Dikarya</taxon>
        <taxon>Ascomycota</taxon>
        <taxon>Pezizomycotina</taxon>
        <taxon>Eurotiomycetes</taxon>
        <taxon>Chaetothyriomycetidae</taxon>
        <taxon>Chaetothyriales</taxon>
        <taxon>Herpotrichiellaceae</taxon>
        <taxon>Exophiala</taxon>
    </lineage>
</organism>
<sequence length="669" mass="73596">MTDTESKTWAILIGINFYPGNKSLKGCVHDVTSIAAFLTDSAPPMDIKVFTASQPSDPSANGPPEESDLLPTYDNITRELRSINSQARAGDAVYIHYSGHGADRQSLQLTGQDPHIGTEDFALVLYDGPHGMKKLPGSELARLLKAMVDKKLAVTLVLDCCFSGSVTRHGVKRTSTVRSIDFDSTIDDACSSLPPRSRGPLRDGRIVPHWLVNPDGYTILCACGPYEIAEEFEFEDGTFHGALSYFLLRALKSLRRSGMKINSQALYQHICARFHAKLPRQNPRHYGNGVPSCFGNCLNKAEDPFTAVFFPQEGNRLCLRAGYAHGVQKGDEYEVCPFTAVGNEAGPVQYSAIRVNVSAVRGLTSDMVSSDPTISLGNVKSGWIAKPRTQLRLQNTTIQLMTEDSDIGKWQQKAGSQKFLRFCEDELEGQPCLFKIHVNSDHEYEVIDQSSQPVATLPTVSCDRKDAMDLVVNMLEHVAIYKSIEAIENRFPSASFSESFVIQLATDPGVCLLNSGVLDVKTHNEVKFTVRNCGEASIYVHLLDLRPSWEVFDIVKASGSRYIEVPGNESSEIKLEMTVPDFLVSLGQSHCEDVLKFLVTSRATSIEGMCLKELPRSADSVGTNFRGDQDRVSNFLMGLGSPLRGNGDDPLSEDWAALNFVVRTALPPR</sequence>
<evidence type="ECO:0000256" key="1">
    <source>
        <dbReference type="ARBA" id="ARBA00009005"/>
    </source>
</evidence>
<reference evidence="3 4" key="1">
    <citation type="submission" date="2013-03" db="EMBL/GenBank/DDBJ databases">
        <title>The Genome Sequence of Exophiala aquamarina CBS 119918.</title>
        <authorList>
            <consortium name="The Broad Institute Genomics Platform"/>
            <person name="Cuomo C."/>
            <person name="de Hoog S."/>
            <person name="Gorbushina A."/>
            <person name="Walker B."/>
            <person name="Young S.K."/>
            <person name="Zeng Q."/>
            <person name="Gargeya S."/>
            <person name="Fitzgerald M."/>
            <person name="Haas B."/>
            <person name="Abouelleil A."/>
            <person name="Allen A.W."/>
            <person name="Alvarado L."/>
            <person name="Arachchi H.M."/>
            <person name="Berlin A.M."/>
            <person name="Chapman S.B."/>
            <person name="Gainer-Dewar J."/>
            <person name="Goldberg J."/>
            <person name="Griggs A."/>
            <person name="Gujja S."/>
            <person name="Hansen M."/>
            <person name="Howarth C."/>
            <person name="Imamovic A."/>
            <person name="Ireland A."/>
            <person name="Larimer J."/>
            <person name="McCowan C."/>
            <person name="Murphy C."/>
            <person name="Pearson M."/>
            <person name="Poon T.W."/>
            <person name="Priest M."/>
            <person name="Roberts A."/>
            <person name="Saif S."/>
            <person name="Shea T."/>
            <person name="Sisk P."/>
            <person name="Sykes S."/>
            <person name="Wortman J."/>
            <person name="Nusbaum C."/>
            <person name="Birren B."/>
        </authorList>
    </citation>
    <scope>NUCLEOTIDE SEQUENCE [LARGE SCALE GENOMIC DNA]</scope>
    <source>
        <strain evidence="3 4">CBS 119918</strain>
    </source>
</reference>
<comment type="similarity">
    <text evidence="1">Belongs to the peptidase C14B family.</text>
</comment>
<feature type="domain" description="Peptidase C14 caspase" evidence="2">
    <location>
        <begin position="8"/>
        <end position="274"/>
    </location>
</feature>
<dbReference type="VEuPathDB" id="FungiDB:A1O9_10814"/>
<dbReference type="InterPro" id="IPR011600">
    <property type="entry name" value="Pept_C14_caspase"/>
</dbReference>
<dbReference type="GeneID" id="25285717"/>
<dbReference type="GO" id="GO:0006508">
    <property type="term" value="P:proteolysis"/>
    <property type="evidence" value="ECO:0007669"/>
    <property type="project" value="InterPro"/>
</dbReference>
<dbReference type="STRING" id="1182545.A0A072P0V8"/>
<dbReference type="EMBL" id="AMGV01000015">
    <property type="protein sequence ID" value="KEF52908.1"/>
    <property type="molecule type" value="Genomic_DNA"/>
</dbReference>
<gene>
    <name evidence="3" type="ORF">A1O9_10814</name>
</gene>
<dbReference type="AlphaFoldDB" id="A0A072P0V8"/>
<dbReference type="GO" id="GO:0005737">
    <property type="term" value="C:cytoplasm"/>
    <property type="evidence" value="ECO:0007669"/>
    <property type="project" value="TreeGrafter"/>
</dbReference>
<name>A0A072P0V8_9EURO</name>
<comment type="caution">
    <text evidence="3">The sequence shown here is derived from an EMBL/GenBank/DDBJ whole genome shotgun (WGS) entry which is preliminary data.</text>
</comment>
<dbReference type="OrthoDB" id="3223806at2759"/>
<dbReference type="HOGENOM" id="CLU_016732_1_0_1"/>
<evidence type="ECO:0000259" key="2">
    <source>
        <dbReference type="Pfam" id="PF00656"/>
    </source>
</evidence>
<dbReference type="RefSeq" id="XP_013255498.1">
    <property type="nucleotide sequence ID" value="XM_013400044.1"/>
</dbReference>
<dbReference type="PANTHER" id="PTHR48104">
    <property type="entry name" value="METACASPASE-4"/>
    <property type="match status" value="1"/>
</dbReference>
<dbReference type="InterPro" id="IPR050452">
    <property type="entry name" value="Metacaspase"/>
</dbReference>
<dbReference type="PANTHER" id="PTHR48104:SF30">
    <property type="entry name" value="METACASPASE-1"/>
    <property type="match status" value="1"/>
</dbReference>
<keyword evidence="4" id="KW-1185">Reference proteome</keyword>
<dbReference type="Gene3D" id="3.40.50.1460">
    <property type="match status" value="1"/>
</dbReference>